<dbReference type="Pfam" id="PF14541">
    <property type="entry name" value="TAXi_C"/>
    <property type="match status" value="1"/>
</dbReference>
<feature type="domain" description="Peptidase A1" evidence="3">
    <location>
        <begin position="43"/>
        <end position="402"/>
    </location>
</feature>
<dbReference type="InterPro" id="IPR021109">
    <property type="entry name" value="Peptidase_aspartic_dom_sf"/>
</dbReference>
<dbReference type="PROSITE" id="PS51767">
    <property type="entry name" value="PEPTIDASE_A1"/>
    <property type="match status" value="1"/>
</dbReference>
<comment type="similarity">
    <text evidence="1">Belongs to the peptidase A1 family.</text>
</comment>
<protein>
    <recommendedName>
        <fullName evidence="3">Peptidase A1 domain-containing protein</fullName>
    </recommendedName>
</protein>
<dbReference type="Pfam" id="PF14543">
    <property type="entry name" value="TAXi_N"/>
    <property type="match status" value="1"/>
</dbReference>
<organism evidence="4 5">
    <name type="scientific">Deinandra increscens subsp. villosa</name>
    <dbReference type="NCBI Taxonomy" id="3103831"/>
    <lineage>
        <taxon>Eukaryota</taxon>
        <taxon>Viridiplantae</taxon>
        <taxon>Streptophyta</taxon>
        <taxon>Embryophyta</taxon>
        <taxon>Tracheophyta</taxon>
        <taxon>Spermatophyta</taxon>
        <taxon>Magnoliopsida</taxon>
        <taxon>eudicotyledons</taxon>
        <taxon>Gunneridae</taxon>
        <taxon>Pentapetalae</taxon>
        <taxon>asterids</taxon>
        <taxon>campanulids</taxon>
        <taxon>Asterales</taxon>
        <taxon>Asteraceae</taxon>
        <taxon>Asteroideae</taxon>
        <taxon>Heliantheae alliance</taxon>
        <taxon>Madieae</taxon>
        <taxon>Madiinae</taxon>
        <taxon>Deinandra</taxon>
    </lineage>
</organism>
<keyword evidence="5" id="KW-1185">Reference proteome</keyword>
<dbReference type="EMBL" id="JBCNJP010000018">
    <property type="protein sequence ID" value="KAK9063658.1"/>
    <property type="molecule type" value="Genomic_DNA"/>
</dbReference>
<feature type="signal peptide" evidence="2">
    <location>
        <begin position="1"/>
        <end position="23"/>
    </location>
</feature>
<sequence length="422" mass="45599">MHLVTIKILFFILASLISPNAYSQYTTSVIPITKDEATSLHKLARSFRLRSWDGEPYLLLDLEAPFTEKQCSVITNTTDIPPCGLEEGCRFPLKCDNPSCQEAESYFNPTCPALNFTCEKCEVTSFNPVSNSCNVSLMTTDLFNAYLTDGRNPSLGPNQPFGYYEYVISCASKLLVVSSPGNITGVAAFSWSGLAFPRKLSFLDSAEKLALCLPGTTSGLGVTFLGDGPYYFTSDPNLDLGSVLSYTPMIRKSSKSLGYYIKINRISIKGALISVPKSSSVKLSSRVPYTVLRSDIYNALIAGFSKATVNIPKVPAVKPFGLCLKDSAIGLDGVPKIDLETESGKVWSISGENSMKRVGNGAACLAFVDGGSRVGDAIVMGTFQMEDNFLLFDLGNQKLGFSSSLLSRGTSCSKFNFTEVAS</sequence>
<name>A0AAP0GUC2_9ASTR</name>
<accession>A0AAP0GUC2</accession>
<dbReference type="AlphaFoldDB" id="A0AAP0GUC2"/>
<reference evidence="4 5" key="1">
    <citation type="submission" date="2024-04" db="EMBL/GenBank/DDBJ databases">
        <title>The reference genome of an endangered Asteraceae, Deinandra increscens subsp. villosa, native to the Central Coast of California.</title>
        <authorList>
            <person name="Guilliams M."/>
            <person name="Hasenstab-Lehman K."/>
            <person name="Meyer R."/>
            <person name="Mcevoy S."/>
        </authorList>
    </citation>
    <scope>NUCLEOTIDE SEQUENCE [LARGE SCALE GENOMIC DNA]</scope>
    <source>
        <tissue evidence="4">Leaf</tissue>
    </source>
</reference>
<dbReference type="SUPFAM" id="SSF50630">
    <property type="entry name" value="Acid proteases"/>
    <property type="match status" value="1"/>
</dbReference>
<dbReference type="InterPro" id="IPR033121">
    <property type="entry name" value="PEPTIDASE_A1"/>
</dbReference>
<dbReference type="PANTHER" id="PTHR47965">
    <property type="entry name" value="ASPARTYL PROTEASE-RELATED"/>
    <property type="match status" value="1"/>
</dbReference>
<evidence type="ECO:0000256" key="1">
    <source>
        <dbReference type="ARBA" id="ARBA00007447"/>
    </source>
</evidence>
<dbReference type="GO" id="GO:0006508">
    <property type="term" value="P:proteolysis"/>
    <property type="evidence" value="ECO:0007669"/>
    <property type="project" value="InterPro"/>
</dbReference>
<dbReference type="Proteomes" id="UP001408789">
    <property type="component" value="Unassembled WGS sequence"/>
</dbReference>
<gene>
    <name evidence="4" type="ORF">SSX86_017529</name>
</gene>
<keyword evidence="2" id="KW-0732">Signal</keyword>
<dbReference type="PANTHER" id="PTHR47965:SF63">
    <property type="entry name" value="OS01G0937200 PROTEIN"/>
    <property type="match status" value="1"/>
</dbReference>
<dbReference type="InterPro" id="IPR032861">
    <property type="entry name" value="TAXi_N"/>
</dbReference>
<dbReference type="Gene3D" id="2.40.70.10">
    <property type="entry name" value="Acid Proteases"/>
    <property type="match status" value="2"/>
</dbReference>
<dbReference type="InterPro" id="IPR032799">
    <property type="entry name" value="TAXi_C"/>
</dbReference>
<dbReference type="GO" id="GO:0004190">
    <property type="term" value="F:aspartic-type endopeptidase activity"/>
    <property type="evidence" value="ECO:0007669"/>
    <property type="project" value="InterPro"/>
</dbReference>
<evidence type="ECO:0000256" key="2">
    <source>
        <dbReference type="SAM" id="SignalP"/>
    </source>
</evidence>
<evidence type="ECO:0000313" key="4">
    <source>
        <dbReference type="EMBL" id="KAK9063658.1"/>
    </source>
</evidence>
<feature type="chain" id="PRO_5042982853" description="Peptidase A1 domain-containing protein" evidence="2">
    <location>
        <begin position="24"/>
        <end position="422"/>
    </location>
</feature>
<evidence type="ECO:0000313" key="5">
    <source>
        <dbReference type="Proteomes" id="UP001408789"/>
    </source>
</evidence>
<evidence type="ECO:0000259" key="3">
    <source>
        <dbReference type="PROSITE" id="PS51767"/>
    </source>
</evidence>
<comment type="caution">
    <text evidence="4">The sequence shown here is derived from an EMBL/GenBank/DDBJ whole genome shotgun (WGS) entry which is preliminary data.</text>
</comment>
<dbReference type="InterPro" id="IPR001461">
    <property type="entry name" value="Aspartic_peptidase_A1"/>
</dbReference>
<proteinExistence type="inferred from homology"/>